<comment type="caution">
    <text evidence="3">The sequence shown here is derived from an EMBL/GenBank/DDBJ whole genome shotgun (WGS) entry which is preliminary data.</text>
</comment>
<evidence type="ECO:0000256" key="2">
    <source>
        <dbReference type="SAM" id="Phobius"/>
    </source>
</evidence>
<protein>
    <recommendedName>
        <fullName evidence="5">Cell division protein FtsL</fullName>
    </recommendedName>
</protein>
<organism evidence="3 4">
    <name type="scientific">Candidatus Woykebacteria bacterium RBG_13_40_15</name>
    <dbReference type="NCBI Taxonomy" id="1802593"/>
    <lineage>
        <taxon>Bacteria</taxon>
        <taxon>Candidatus Woykeibacteriota</taxon>
    </lineage>
</organism>
<keyword evidence="2" id="KW-0812">Transmembrane</keyword>
<sequence length="105" mass="11517">MIPAQGCKQKKKSSFFKAIAGFLIISIIGISITRLVLSNILATSGQFLAAANQKIEILKEENQNLENELSRSESLANVENYAKKAQLIKTINVEILTLSKPIASR</sequence>
<reference evidence="3 4" key="1">
    <citation type="journal article" date="2016" name="Nat. Commun.">
        <title>Thousands of microbial genomes shed light on interconnected biogeochemical processes in an aquifer system.</title>
        <authorList>
            <person name="Anantharaman K."/>
            <person name="Brown C.T."/>
            <person name="Hug L.A."/>
            <person name="Sharon I."/>
            <person name="Castelle C.J."/>
            <person name="Probst A.J."/>
            <person name="Thomas B.C."/>
            <person name="Singh A."/>
            <person name="Wilkins M.J."/>
            <person name="Karaoz U."/>
            <person name="Brodie E.L."/>
            <person name="Williams K.H."/>
            <person name="Hubbard S.S."/>
            <person name="Banfield J.F."/>
        </authorList>
    </citation>
    <scope>NUCLEOTIDE SEQUENCE [LARGE SCALE GENOMIC DNA]</scope>
</reference>
<keyword evidence="2" id="KW-1133">Transmembrane helix</keyword>
<dbReference type="EMBL" id="MHCP01000014">
    <property type="protein sequence ID" value="OGY24288.1"/>
    <property type="molecule type" value="Genomic_DNA"/>
</dbReference>
<feature type="transmembrane region" description="Helical" evidence="2">
    <location>
        <begin position="15"/>
        <end position="37"/>
    </location>
</feature>
<gene>
    <name evidence="3" type="ORF">A2172_00255</name>
</gene>
<dbReference type="STRING" id="1802593.A2172_00255"/>
<dbReference type="Proteomes" id="UP000176631">
    <property type="component" value="Unassembled WGS sequence"/>
</dbReference>
<evidence type="ECO:0000256" key="1">
    <source>
        <dbReference type="SAM" id="Coils"/>
    </source>
</evidence>
<dbReference type="AlphaFoldDB" id="A0A1G1W9C4"/>
<evidence type="ECO:0000313" key="3">
    <source>
        <dbReference type="EMBL" id="OGY24288.1"/>
    </source>
</evidence>
<evidence type="ECO:0000313" key="4">
    <source>
        <dbReference type="Proteomes" id="UP000176631"/>
    </source>
</evidence>
<evidence type="ECO:0008006" key="5">
    <source>
        <dbReference type="Google" id="ProtNLM"/>
    </source>
</evidence>
<keyword evidence="1" id="KW-0175">Coiled coil</keyword>
<name>A0A1G1W9C4_9BACT</name>
<keyword evidence="2" id="KW-0472">Membrane</keyword>
<feature type="coiled-coil region" evidence="1">
    <location>
        <begin position="48"/>
        <end position="75"/>
    </location>
</feature>
<accession>A0A1G1W9C4</accession>
<proteinExistence type="predicted"/>